<gene>
    <name evidence="10" type="primary">GRC3</name>
    <name evidence="10" type="ORF">H4R20_004659</name>
</gene>
<dbReference type="Gene3D" id="3.40.50.300">
    <property type="entry name" value="P-loop containing nucleotide triphosphate hydrolases"/>
    <property type="match status" value="1"/>
</dbReference>
<sequence>MFTPRATRSARAGQTASPIRSSQSPRPASSTPAAEASKELISMDPKYLPNVTTWRPELASTTIAVEAKYAKGKRILSSISLNEPLASRYGVVFDISQDHMIAFQGIVDICVLSGTITTYEYVISTNDPWMRIYSPSSHPLATLRIPKSRSSSGSKRSKKVQAEDDDMIQMQALWNEHMSAKGNVEDGARTVVALRYVGCGIEQIGLAAPPYRNLFSLKPFIERKGAGMPKKFGKRRIALARIKAAFRAIKLDSGGLDHEVETDDVESDDDALEGDMAVDEESDDEDVAMVAERAQLEHALAYSIGLPGFTAVGHLTAELQLLQAPQDWISVLDQASNAPLQLDDAFEPIPPVYVVAGGQGLGKSTFSRFLANRLINRYGCVFYMETDLGQSELAPPGALALTMLTDPLFGPPFTHVGQVEPYHAVYLGATTPKNDPDRYVSAIRRLSSIYREYVSSVRVARKQALGTTSETNVNDARAMDEQIVPLLVNTQGWLKGLGLDLHYSLCQEVRPTNYIQFYDPSTASSVTNAGSMQSQLEYEMPGYDGSSGREPIIDFDSIPDCDPQLAWVSAMGFERATQLLYSKTQAQNKVAADTGENVSNHSLVTGTAEASNRKGPKLSAHDMRTLALLMLFYSSSSGARTAVNTQAWNADLRKLDNPSWNMQEPLASRCPLAVQWSDLVVWLGEEDIPPSQVLRALNGMVVGVICVAAAASPDAHTWTDDELRGLYSEKGISDQGAIELSQPGSRALLSSSVREYRSAHIADYSNDARPLPQIVYGYPNINTTTFLTHAIIRSVDPTEGHIHLLLPPLVTSQAEGLNGSTTEATLSKPLHRIVGILKGPGSGASGIELPVWAMVSGGYAERAMGFAKHKLR</sequence>
<dbReference type="GO" id="GO:0000448">
    <property type="term" value="P:cleavage in ITS2 between 5.8S rRNA and LSU-rRNA of tricistronic rRNA transcript (SSU-rRNA, 5.8S rRNA, LSU-rRNA)"/>
    <property type="evidence" value="ECO:0007669"/>
    <property type="project" value="TreeGrafter"/>
</dbReference>
<feature type="region of interest" description="Disordered" evidence="8">
    <location>
        <begin position="1"/>
        <end position="36"/>
    </location>
</feature>
<comment type="similarity">
    <text evidence="1">Belongs to the Clp1 family. NOL9/GRC3 subfamily.</text>
</comment>
<dbReference type="InterPro" id="IPR027417">
    <property type="entry name" value="P-loop_NTPase"/>
</dbReference>
<evidence type="ECO:0000256" key="2">
    <source>
        <dbReference type="ARBA" id="ARBA00018706"/>
    </source>
</evidence>
<keyword evidence="5" id="KW-0547">Nucleotide-binding</keyword>
<keyword evidence="7" id="KW-0067">ATP-binding</keyword>
<feature type="compositionally biased region" description="Polar residues" evidence="8">
    <location>
        <begin position="12"/>
        <end position="32"/>
    </location>
</feature>
<keyword evidence="6" id="KW-0418">Kinase</keyword>
<dbReference type="Pfam" id="PF16575">
    <property type="entry name" value="CLP1_P"/>
    <property type="match status" value="1"/>
</dbReference>
<evidence type="ECO:0000256" key="3">
    <source>
        <dbReference type="ARBA" id="ARBA00019824"/>
    </source>
</evidence>
<evidence type="ECO:0000313" key="11">
    <source>
        <dbReference type="Proteomes" id="UP001140094"/>
    </source>
</evidence>
<dbReference type="GO" id="GO:0005524">
    <property type="term" value="F:ATP binding"/>
    <property type="evidence" value="ECO:0007669"/>
    <property type="project" value="UniProtKB-KW"/>
</dbReference>
<feature type="domain" description="Clp1 P-loop" evidence="9">
    <location>
        <begin position="357"/>
        <end position="518"/>
    </location>
</feature>
<dbReference type="EMBL" id="JANBUO010001301">
    <property type="protein sequence ID" value="KAJ2798870.1"/>
    <property type="molecule type" value="Genomic_DNA"/>
</dbReference>
<protein>
    <recommendedName>
        <fullName evidence="3">Polynucleotide 5'-hydroxyl-kinase GRC3</fullName>
    </recommendedName>
    <alternativeName>
        <fullName evidence="2">Polynucleotide 5'-hydroxyl-kinase grc3</fullName>
    </alternativeName>
</protein>
<dbReference type="InterPro" id="IPR032319">
    <property type="entry name" value="CLP1_P"/>
</dbReference>
<evidence type="ECO:0000256" key="4">
    <source>
        <dbReference type="ARBA" id="ARBA00022679"/>
    </source>
</evidence>
<keyword evidence="4" id="KW-0808">Transferase</keyword>
<evidence type="ECO:0000313" key="10">
    <source>
        <dbReference type="EMBL" id="KAJ2798870.1"/>
    </source>
</evidence>
<name>A0A9W8HU69_9FUNG</name>
<evidence type="ECO:0000259" key="9">
    <source>
        <dbReference type="Pfam" id="PF16575"/>
    </source>
</evidence>
<keyword evidence="11" id="KW-1185">Reference proteome</keyword>
<evidence type="ECO:0000256" key="7">
    <source>
        <dbReference type="ARBA" id="ARBA00022840"/>
    </source>
</evidence>
<evidence type="ECO:0000256" key="1">
    <source>
        <dbReference type="ARBA" id="ARBA00011003"/>
    </source>
</evidence>
<dbReference type="GO" id="GO:0005634">
    <property type="term" value="C:nucleus"/>
    <property type="evidence" value="ECO:0007669"/>
    <property type="project" value="TreeGrafter"/>
</dbReference>
<dbReference type="OrthoDB" id="2405412at2759"/>
<comment type="caution">
    <text evidence="10">The sequence shown here is derived from an EMBL/GenBank/DDBJ whole genome shotgun (WGS) entry which is preliminary data.</text>
</comment>
<dbReference type="Proteomes" id="UP001140094">
    <property type="component" value="Unassembled WGS sequence"/>
</dbReference>
<dbReference type="GO" id="GO:0051731">
    <property type="term" value="F:polynucleotide 5'-hydroxyl-kinase activity"/>
    <property type="evidence" value="ECO:0007669"/>
    <property type="project" value="InterPro"/>
</dbReference>
<proteinExistence type="inferred from homology"/>
<evidence type="ECO:0000256" key="6">
    <source>
        <dbReference type="ARBA" id="ARBA00022777"/>
    </source>
</evidence>
<dbReference type="InterPro" id="IPR045116">
    <property type="entry name" value="Clp1/Grc3"/>
</dbReference>
<dbReference type="AlphaFoldDB" id="A0A9W8HU69"/>
<reference evidence="10" key="1">
    <citation type="submission" date="2022-07" db="EMBL/GenBank/DDBJ databases">
        <title>Phylogenomic reconstructions and comparative analyses of Kickxellomycotina fungi.</title>
        <authorList>
            <person name="Reynolds N.K."/>
            <person name="Stajich J.E."/>
            <person name="Barry K."/>
            <person name="Grigoriev I.V."/>
            <person name="Crous P."/>
            <person name="Smith M.E."/>
        </authorList>
    </citation>
    <scope>NUCLEOTIDE SEQUENCE</scope>
    <source>
        <strain evidence="10">NRRL 1565</strain>
    </source>
</reference>
<organism evidence="10 11">
    <name type="scientific">Coemansia guatemalensis</name>
    <dbReference type="NCBI Taxonomy" id="2761395"/>
    <lineage>
        <taxon>Eukaryota</taxon>
        <taxon>Fungi</taxon>
        <taxon>Fungi incertae sedis</taxon>
        <taxon>Zoopagomycota</taxon>
        <taxon>Kickxellomycotina</taxon>
        <taxon>Kickxellomycetes</taxon>
        <taxon>Kickxellales</taxon>
        <taxon>Kickxellaceae</taxon>
        <taxon>Coemansia</taxon>
    </lineage>
</organism>
<dbReference type="PANTHER" id="PTHR12755">
    <property type="entry name" value="CLEAVAGE/POLYADENYLATION FACTOR IA SUBUNIT CLP1P"/>
    <property type="match status" value="1"/>
</dbReference>
<feature type="non-terminal residue" evidence="10">
    <location>
        <position position="872"/>
    </location>
</feature>
<evidence type="ECO:0000256" key="8">
    <source>
        <dbReference type="SAM" id="MobiDB-lite"/>
    </source>
</evidence>
<evidence type="ECO:0000256" key="5">
    <source>
        <dbReference type="ARBA" id="ARBA00022741"/>
    </source>
</evidence>
<accession>A0A9W8HU69</accession>
<dbReference type="PANTHER" id="PTHR12755:SF3">
    <property type="entry name" value="POLYNUCLEOTIDE 5'-HYDROXYL-KINASE NOL9"/>
    <property type="match status" value="1"/>
</dbReference>